<dbReference type="EMBL" id="CP146256">
    <property type="protein sequence ID" value="XAH75309.1"/>
    <property type="molecule type" value="Genomic_DNA"/>
</dbReference>
<evidence type="ECO:0008006" key="3">
    <source>
        <dbReference type="Google" id="ProtNLM"/>
    </source>
</evidence>
<evidence type="ECO:0000313" key="1">
    <source>
        <dbReference type="EMBL" id="XAH75309.1"/>
    </source>
</evidence>
<reference evidence="1 2" key="1">
    <citation type="submission" date="2024-02" db="EMBL/GenBank/DDBJ databases">
        <title>Bacterial strain from lacustrine sediment.</title>
        <authorList>
            <person name="Petit C."/>
            <person name="Fadhlaoui K."/>
        </authorList>
    </citation>
    <scope>NUCLEOTIDE SEQUENCE [LARGE SCALE GENOMIC DNA]</scope>
    <source>
        <strain evidence="1 2">IPX-CK</strain>
    </source>
</reference>
<proteinExistence type="predicted"/>
<gene>
    <name evidence="1" type="ORF">V6984_06010</name>
</gene>
<evidence type="ECO:0000313" key="2">
    <source>
        <dbReference type="Proteomes" id="UP001451571"/>
    </source>
</evidence>
<sequence>MEYSQINTITKFGPDDYSLWTLTMPRDQLGQIRQGTPVVEGDMRRVFEEIRSVDYQPESVCNFVLPQSKGLRLFRVDMGEDFADRNRHNGCSVRGSREQIMADLREALKGQGYHLYGNAHFLNVDVLETLQKIVEHNTDYYQTDFNYDMEKLRAAANDRNAERRFLWMSRGSGTWCFAEPDVYIRRTNAHNTWNYYGAGNKSEHVKTFWIELKGMWDEKVMGDIVEIDYQKHLDYLCTHSFEPAAVEVVFKNPNGLRTFSYREYDENYQSIAQRYGTVERIAFQVENSDQFARAVIEAHGLFWDATEPMGIDDYVKRLDRDRLHDHGYTADDLVLTGPLDAEKAVKNGLACYALSPDGSKELLAGRDDFQKHQYRGALFGMTAEERDTLQYFKQDCTPLFSHEEMREICSLAVQAGMENNPEKAPLLDRIIHKAECAMSKAEIESALEQEHEFEMEDRE</sequence>
<organism evidence="1 2">
    <name type="scientific">Kineothrix sedimenti</name>
    <dbReference type="NCBI Taxonomy" id="3123317"/>
    <lineage>
        <taxon>Bacteria</taxon>
        <taxon>Bacillati</taxon>
        <taxon>Bacillota</taxon>
        <taxon>Clostridia</taxon>
        <taxon>Lachnospirales</taxon>
        <taxon>Lachnospiraceae</taxon>
        <taxon>Kineothrix</taxon>
    </lineage>
</organism>
<dbReference type="RefSeq" id="WP_342758874.1">
    <property type="nucleotide sequence ID" value="NZ_CP146256.1"/>
</dbReference>
<protein>
    <recommendedName>
        <fullName evidence="3">Phage replication initiation protein</fullName>
    </recommendedName>
</protein>
<accession>A0ABZ3EYH2</accession>
<dbReference type="Proteomes" id="UP001451571">
    <property type="component" value="Chromosome"/>
</dbReference>
<name>A0ABZ3EYH2_9FIRM</name>
<keyword evidence="2" id="KW-1185">Reference proteome</keyword>